<dbReference type="GeneID" id="61274157"/>
<dbReference type="AlphaFoldDB" id="A0A412TJ75"/>
<comment type="caution">
    <text evidence="2">The sequence shown here is derived from an EMBL/GenBank/DDBJ whole genome shotgun (WGS) entry which is preliminary data.</text>
</comment>
<dbReference type="InterPro" id="IPR050084">
    <property type="entry name" value="NADPH_dep_7-cyano-7-deazaG_red"/>
</dbReference>
<gene>
    <name evidence="2" type="ORF">DWW57_18330</name>
</gene>
<dbReference type="Pfam" id="PF14819">
    <property type="entry name" value="QueF_N"/>
    <property type="match status" value="1"/>
</dbReference>
<dbReference type="Pfam" id="PF14489">
    <property type="entry name" value="QueF"/>
    <property type="match status" value="1"/>
</dbReference>
<dbReference type="PANTHER" id="PTHR34354">
    <property type="entry name" value="NADPH-DEPENDENT 7-CYANO-7-DEAZAGUANINE REDUCTASE"/>
    <property type="match status" value="1"/>
</dbReference>
<dbReference type="GO" id="GO:0033739">
    <property type="term" value="F:preQ1 synthase activity"/>
    <property type="evidence" value="ECO:0007669"/>
    <property type="project" value="InterPro"/>
</dbReference>
<dbReference type="InterPro" id="IPR029500">
    <property type="entry name" value="QueF"/>
</dbReference>
<feature type="domain" description="NADPH-dependent 7-cyano-7-deazaguanine reductase N-terminal" evidence="1">
    <location>
        <begin position="14"/>
        <end position="128"/>
    </location>
</feature>
<name>A0A412TJ75_9BACT</name>
<organism evidence="2 3">
    <name type="scientific">Odoribacter splanchnicus</name>
    <dbReference type="NCBI Taxonomy" id="28118"/>
    <lineage>
        <taxon>Bacteria</taxon>
        <taxon>Pseudomonadati</taxon>
        <taxon>Bacteroidota</taxon>
        <taxon>Bacteroidia</taxon>
        <taxon>Bacteroidales</taxon>
        <taxon>Odoribacteraceae</taxon>
        <taxon>Odoribacter</taxon>
    </lineage>
</organism>
<dbReference type="Proteomes" id="UP000284243">
    <property type="component" value="Unassembled WGS sequence"/>
</dbReference>
<reference evidence="2 3" key="1">
    <citation type="submission" date="2018-08" db="EMBL/GenBank/DDBJ databases">
        <title>A genome reference for cultivated species of the human gut microbiota.</title>
        <authorList>
            <person name="Zou Y."/>
            <person name="Xue W."/>
            <person name="Luo G."/>
        </authorList>
    </citation>
    <scope>NUCLEOTIDE SEQUENCE [LARGE SCALE GENOMIC DNA]</scope>
    <source>
        <strain evidence="2 3">AF16-14</strain>
    </source>
</reference>
<evidence type="ECO:0000259" key="1">
    <source>
        <dbReference type="Pfam" id="PF14819"/>
    </source>
</evidence>
<dbReference type="InterPro" id="IPR043133">
    <property type="entry name" value="GTP-CH-I_C/QueF"/>
</dbReference>
<dbReference type="Gene3D" id="3.30.1130.10">
    <property type="match status" value="2"/>
</dbReference>
<evidence type="ECO:0000313" key="2">
    <source>
        <dbReference type="EMBL" id="RGU53675.1"/>
    </source>
</evidence>
<accession>A0A412TJ75</accession>
<dbReference type="GO" id="GO:0008616">
    <property type="term" value="P:tRNA queuosine(34) biosynthetic process"/>
    <property type="evidence" value="ECO:0007669"/>
    <property type="project" value="InterPro"/>
</dbReference>
<dbReference type="RefSeq" id="WP_013611212.1">
    <property type="nucleotide sequence ID" value="NZ_CABJFF010000006.1"/>
</dbReference>
<sequence>MTTEDKLLGKQVEYPQHYCPAILVAVPRRQNREIYGIDHPDHLFCGYDSWHAYEASFILDNGIPVAGMLKITYPASSPSIVESKSLKLYLGSFHMEALGKTLGQAVDRFVATVAADLSALLCTEVKVHFYEDAPSFLPFDFNDYTLLEKEPDTYALQFSVYQENPALLTENIQEAGELKVCSHLLKSNCKITRQPDWGSLYIHLKGRTQPAYASLLKYIVSLRNENHFHEEICEMTFKRLSDLFQPEILMVSCLYTRRGGIDICPCRANKPDYLPHYLPQADILTQRNFRQ</sequence>
<dbReference type="OMA" id="QCVERIY"/>
<dbReference type="EMBL" id="QRYC01000043">
    <property type="protein sequence ID" value="RGU53675.1"/>
    <property type="molecule type" value="Genomic_DNA"/>
</dbReference>
<evidence type="ECO:0000313" key="3">
    <source>
        <dbReference type="Proteomes" id="UP000284243"/>
    </source>
</evidence>
<proteinExistence type="predicted"/>
<dbReference type="InterPro" id="IPR029139">
    <property type="entry name" value="QueF_N"/>
</dbReference>
<dbReference type="PANTHER" id="PTHR34354:SF1">
    <property type="entry name" value="NADPH-DEPENDENT 7-CYANO-7-DEAZAGUANINE REDUCTASE"/>
    <property type="match status" value="1"/>
</dbReference>
<protein>
    <submittedName>
        <fullName evidence="2">NADPH-dependent 7-cyano-7-deazaguanine reductase QueF</fullName>
    </submittedName>
</protein>